<reference evidence="1 2" key="1">
    <citation type="submission" date="2016-10" db="EMBL/GenBank/DDBJ databases">
        <authorList>
            <person name="de Groot N.N."/>
        </authorList>
    </citation>
    <scope>NUCLEOTIDE SEQUENCE [LARGE SCALE GENOMIC DNA]</scope>
    <source>
        <strain evidence="1 2">CGMCC 4.3510</strain>
    </source>
</reference>
<dbReference type="OrthoDB" id="3469224at2"/>
<dbReference type="InterPro" id="IPR008983">
    <property type="entry name" value="Tumour_necrosis_fac-like_dom"/>
</dbReference>
<dbReference type="RefSeq" id="WP_093714184.1">
    <property type="nucleotide sequence ID" value="NZ_FONG01000008.1"/>
</dbReference>
<evidence type="ECO:0008006" key="3">
    <source>
        <dbReference type="Google" id="ProtNLM"/>
    </source>
</evidence>
<evidence type="ECO:0000313" key="1">
    <source>
        <dbReference type="EMBL" id="SFF11339.1"/>
    </source>
</evidence>
<organism evidence="1 2">
    <name type="scientific">Actinacidiphila alni</name>
    <dbReference type="NCBI Taxonomy" id="380248"/>
    <lineage>
        <taxon>Bacteria</taxon>
        <taxon>Bacillati</taxon>
        <taxon>Actinomycetota</taxon>
        <taxon>Actinomycetes</taxon>
        <taxon>Kitasatosporales</taxon>
        <taxon>Streptomycetaceae</taxon>
        <taxon>Actinacidiphila</taxon>
    </lineage>
</organism>
<dbReference type="Proteomes" id="UP000199323">
    <property type="component" value="Unassembled WGS sequence"/>
</dbReference>
<dbReference type="Gene3D" id="2.60.120.40">
    <property type="match status" value="1"/>
</dbReference>
<dbReference type="SUPFAM" id="SSF49842">
    <property type="entry name" value="TNF-like"/>
    <property type="match status" value="1"/>
</dbReference>
<accession>A0A1I2G2I4</accession>
<keyword evidence="2" id="KW-1185">Reference proteome</keyword>
<proteinExistence type="predicted"/>
<dbReference type="EMBL" id="FONG01000008">
    <property type="protein sequence ID" value="SFF11339.1"/>
    <property type="molecule type" value="Genomic_DNA"/>
</dbReference>
<protein>
    <recommendedName>
        <fullName evidence="3">C1q domain-containing protein</fullName>
    </recommendedName>
</protein>
<dbReference type="AlphaFoldDB" id="A0A1I2G2I4"/>
<sequence length="178" mass="18623">MPRIVPVMAQKAPGDLITGALWNANVKALGDFLTGTPAFWGYQSSAQAVANATFASITFDTEIIDTEGGHSTATNTSRYVCQVAGTYSVQASVCWATNTSGFRASRITKNGTTVPTSEQIIAPVSGFATTAFTATDVALAVGDYIELGGYQSSGGSLSTTSNGGFDYTSYLRARWESN</sequence>
<gene>
    <name evidence="1" type="ORF">SAMN05216251_108211</name>
</gene>
<dbReference type="STRING" id="380248.SAMN05216251_108211"/>
<name>A0A1I2G2I4_9ACTN</name>
<evidence type="ECO:0000313" key="2">
    <source>
        <dbReference type="Proteomes" id="UP000199323"/>
    </source>
</evidence>